<dbReference type="GO" id="GO:0016853">
    <property type="term" value="F:isomerase activity"/>
    <property type="evidence" value="ECO:0007669"/>
    <property type="project" value="UniProtKB-ARBA"/>
</dbReference>
<evidence type="ECO:0000259" key="4">
    <source>
        <dbReference type="Pfam" id="PF10370"/>
    </source>
</evidence>
<gene>
    <name evidence="5" type="ORF">FHS92_000990</name>
</gene>
<proteinExistence type="inferred from homology"/>
<evidence type="ECO:0000313" key="5">
    <source>
        <dbReference type="EMBL" id="MBB6123283.1"/>
    </source>
</evidence>
<keyword evidence="2" id="KW-0479">Metal-binding</keyword>
<dbReference type="InterPro" id="IPR051121">
    <property type="entry name" value="FAH"/>
</dbReference>
<comment type="caution">
    <text evidence="5">The sequence shown here is derived from an EMBL/GenBank/DDBJ whole genome shotgun (WGS) entry which is preliminary data.</text>
</comment>
<name>A0A841IX92_9SPHN</name>
<evidence type="ECO:0000256" key="2">
    <source>
        <dbReference type="ARBA" id="ARBA00022723"/>
    </source>
</evidence>
<dbReference type="Pfam" id="PF01557">
    <property type="entry name" value="FAA_hydrolase"/>
    <property type="match status" value="1"/>
</dbReference>
<dbReference type="Gene3D" id="3.90.850.10">
    <property type="entry name" value="Fumarylacetoacetase-like, C-terminal domain"/>
    <property type="match status" value="1"/>
</dbReference>
<dbReference type="AlphaFoldDB" id="A0A841IX92"/>
<dbReference type="InterPro" id="IPR036663">
    <property type="entry name" value="Fumarylacetoacetase_C_sf"/>
</dbReference>
<feature type="domain" description="Rv2993c-like N-terminal" evidence="4">
    <location>
        <begin position="1"/>
        <end position="70"/>
    </location>
</feature>
<organism evidence="5 6">
    <name type="scientific">Sphingobium subterraneum</name>
    <dbReference type="NCBI Taxonomy" id="627688"/>
    <lineage>
        <taxon>Bacteria</taxon>
        <taxon>Pseudomonadati</taxon>
        <taxon>Pseudomonadota</taxon>
        <taxon>Alphaproteobacteria</taxon>
        <taxon>Sphingomonadales</taxon>
        <taxon>Sphingomonadaceae</taxon>
        <taxon>Sphingobium</taxon>
    </lineage>
</organism>
<dbReference type="EMBL" id="JACIJP010000001">
    <property type="protein sequence ID" value="MBB6123283.1"/>
    <property type="molecule type" value="Genomic_DNA"/>
</dbReference>
<dbReference type="SUPFAM" id="SSF56529">
    <property type="entry name" value="FAH"/>
    <property type="match status" value="1"/>
</dbReference>
<dbReference type="FunFam" id="3.90.850.10:FF:000002">
    <property type="entry name" value="2-hydroxyhepta-2,4-diene-1,7-dioate isomerase"/>
    <property type="match status" value="1"/>
</dbReference>
<accession>A0A841IX92</accession>
<dbReference type="Proteomes" id="UP000552700">
    <property type="component" value="Unassembled WGS sequence"/>
</dbReference>
<dbReference type="InterPro" id="IPR018833">
    <property type="entry name" value="Rv2993c-like_N"/>
</dbReference>
<evidence type="ECO:0000256" key="1">
    <source>
        <dbReference type="ARBA" id="ARBA00010211"/>
    </source>
</evidence>
<feature type="domain" description="Fumarylacetoacetase-like C-terminal" evidence="3">
    <location>
        <begin position="78"/>
        <end position="282"/>
    </location>
</feature>
<sequence>MKLIRYSHDGETRIGALKENGVVDLAAAGAPWRSIREIAEGGEKALADLKDIVANAEPVLTLDAVKLLPPIERPGKYLAIGMNYAKHLEEADKLGVARSKNQVWFNKQTTCISGPYDEIDPGVTEKLDYEVELVAVIGKPAKGVTEDEAPAHVFGYCVGNDVSARDWQFHSATFTMGKSFDTHGPIGPWIVTADEVPDPHALRLRCWVNGELRQDNNTANMIHNLWAQIAYLSTAFTLESGDLIATGTPEGVGVGREPQVFLQPGDLIRCEVESIGAIENRVATI</sequence>
<evidence type="ECO:0000313" key="6">
    <source>
        <dbReference type="Proteomes" id="UP000552700"/>
    </source>
</evidence>
<dbReference type="GO" id="GO:0046872">
    <property type="term" value="F:metal ion binding"/>
    <property type="evidence" value="ECO:0007669"/>
    <property type="project" value="UniProtKB-KW"/>
</dbReference>
<evidence type="ECO:0000259" key="3">
    <source>
        <dbReference type="Pfam" id="PF01557"/>
    </source>
</evidence>
<dbReference type="Pfam" id="PF10370">
    <property type="entry name" value="Rv2993c-like_N"/>
    <property type="match status" value="1"/>
</dbReference>
<dbReference type="PANTHER" id="PTHR42796">
    <property type="entry name" value="FUMARYLACETOACETATE HYDROLASE DOMAIN-CONTAINING PROTEIN 2A-RELATED"/>
    <property type="match status" value="1"/>
</dbReference>
<dbReference type="GO" id="GO:0019752">
    <property type="term" value="P:carboxylic acid metabolic process"/>
    <property type="evidence" value="ECO:0007669"/>
    <property type="project" value="UniProtKB-ARBA"/>
</dbReference>
<keyword evidence="6" id="KW-1185">Reference proteome</keyword>
<dbReference type="InterPro" id="IPR011234">
    <property type="entry name" value="Fumarylacetoacetase-like_C"/>
</dbReference>
<dbReference type="PANTHER" id="PTHR42796:SF4">
    <property type="entry name" value="FUMARYLACETOACETATE HYDROLASE DOMAIN-CONTAINING PROTEIN 2A"/>
    <property type="match status" value="1"/>
</dbReference>
<dbReference type="RefSeq" id="WP_184078073.1">
    <property type="nucleotide sequence ID" value="NZ_JACIJP010000001.1"/>
</dbReference>
<comment type="similarity">
    <text evidence="1">Belongs to the FAH family.</text>
</comment>
<protein>
    <submittedName>
        <fullName evidence="5">2-keto-4-pentenoate hydratase/2-oxohepta-3-ene-1,7-dioic acid hydratase in catechol pathway</fullName>
    </submittedName>
</protein>
<reference evidence="5 6" key="1">
    <citation type="submission" date="2020-08" db="EMBL/GenBank/DDBJ databases">
        <title>Genomic Encyclopedia of Type Strains, Phase IV (KMG-IV): sequencing the most valuable type-strain genomes for metagenomic binning, comparative biology and taxonomic classification.</title>
        <authorList>
            <person name="Goeker M."/>
        </authorList>
    </citation>
    <scope>NUCLEOTIDE SEQUENCE [LARGE SCALE GENOMIC DNA]</scope>
    <source>
        <strain evidence="5 6">DSM 102255</strain>
    </source>
</reference>